<organism evidence="2 3">
    <name type="scientific">Elysia chlorotica</name>
    <name type="common">Eastern emerald elysia</name>
    <name type="synonym">Sea slug</name>
    <dbReference type="NCBI Taxonomy" id="188477"/>
    <lineage>
        <taxon>Eukaryota</taxon>
        <taxon>Metazoa</taxon>
        <taxon>Spiralia</taxon>
        <taxon>Lophotrochozoa</taxon>
        <taxon>Mollusca</taxon>
        <taxon>Gastropoda</taxon>
        <taxon>Heterobranchia</taxon>
        <taxon>Euthyneura</taxon>
        <taxon>Panpulmonata</taxon>
        <taxon>Sacoglossa</taxon>
        <taxon>Placobranchoidea</taxon>
        <taxon>Plakobranchidae</taxon>
        <taxon>Elysia</taxon>
    </lineage>
</organism>
<gene>
    <name evidence="2" type="ORF">EGW08_010979</name>
</gene>
<accession>A0A433TI20</accession>
<evidence type="ECO:0000256" key="1">
    <source>
        <dbReference type="SAM" id="MobiDB-lite"/>
    </source>
</evidence>
<name>A0A433TI20_ELYCH</name>
<protein>
    <submittedName>
        <fullName evidence="2">Uncharacterized protein</fullName>
    </submittedName>
</protein>
<proteinExistence type="predicted"/>
<dbReference type="AlphaFoldDB" id="A0A433TI20"/>
<evidence type="ECO:0000313" key="2">
    <source>
        <dbReference type="EMBL" id="RUS81237.1"/>
    </source>
</evidence>
<feature type="compositionally biased region" description="Basic residues" evidence="1">
    <location>
        <begin position="194"/>
        <end position="211"/>
    </location>
</feature>
<feature type="region of interest" description="Disordered" evidence="1">
    <location>
        <begin position="1"/>
        <end position="263"/>
    </location>
</feature>
<dbReference type="Proteomes" id="UP000271974">
    <property type="component" value="Unassembled WGS sequence"/>
</dbReference>
<reference evidence="2 3" key="1">
    <citation type="submission" date="2019-01" db="EMBL/GenBank/DDBJ databases">
        <title>A draft genome assembly of the solar-powered sea slug Elysia chlorotica.</title>
        <authorList>
            <person name="Cai H."/>
            <person name="Li Q."/>
            <person name="Fang X."/>
            <person name="Li J."/>
            <person name="Curtis N.E."/>
            <person name="Altenburger A."/>
            <person name="Shibata T."/>
            <person name="Feng M."/>
            <person name="Maeda T."/>
            <person name="Schwartz J.A."/>
            <person name="Shigenobu S."/>
            <person name="Lundholm N."/>
            <person name="Nishiyama T."/>
            <person name="Yang H."/>
            <person name="Hasebe M."/>
            <person name="Li S."/>
            <person name="Pierce S.K."/>
            <person name="Wang J."/>
        </authorList>
    </citation>
    <scope>NUCLEOTIDE SEQUENCE [LARGE SCALE GENOMIC DNA]</scope>
    <source>
        <strain evidence="2">EC2010</strain>
        <tissue evidence="2">Whole organism of an adult</tissue>
    </source>
</reference>
<feature type="compositionally biased region" description="Polar residues" evidence="1">
    <location>
        <begin position="1"/>
        <end position="10"/>
    </location>
</feature>
<keyword evidence="3" id="KW-1185">Reference proteome</keyword>
<evidence type="ECO:0000313" key="3">
    <source>
        <dbReference type="Proteomes" id="UP000271974"/>
    </source>
</evidence>
<sequence>MLAKITSDNTRVYCRLTSEPDDPRKPTESGSLSRGSGKKVKDKPTIVESEQAYEEFATPPYTMNALTGRSANSNQPSKNISCGSENGAVPPPARPDSTCTRGSPPPSGGIQNPAGTSRGPLVHHHHHLPLPPAPGKPGKPGKSGKSGKPERGRGRHRRISDLTDVILYTYPAASSSERGRARRRGSERQVYMWRPRRSSKSRKFSQPRRRTSSLPGKGRSEPWWLSRIGGRPTRSRSLSRSNMPLVAMATAERRRSRVSKGRF</sequence>
<feature type="compositionally biased region" description="Polar residues" evidence="1">
    <location>
        <begin position="64"/>
        <end position="84"/>
    </location>
</feature>
<dbReference type="EMBL" id="RQTK01000348">
    <property type="protein sequence ID" value="RUS81237.1"/>
    <property type="molecule type" value="Genomic_DNA"/>
</dbReference>
<comment type="caution">
    <text evidence="2">The sequence shown here is derived from an EMBL/GenBank/DDBJ whole genome shotgun (WGS) entry which is preliminary data.</text>
</comment>
<feature type="compositionally biased region" description="Basic residues" evidence="1">
    <location>
        <begin position="254"/>
        <end position="263"/>
    </location>
</feature>